<dbReference type="EMBL" id="SOHM01000012">
    <property type="protein sequence ID" value="TFD92113.1"/>
    <property type="molecule type" value="Genomic_DNA"/>
</dbReference>
<dbReference type="SMART" id="SM00422">
    <property type="entry name" value="HTH_MERR"/>
    <property type="match status" value="1"/>
</dbReference>
<keyword evidence="1" id="KW-0238">DNA-binding</keyword>
<dbReference type="Proteomes" id="UP000298468">
    <property type="component" value="Unassembled WGS sequence"/>
</dbReference>
<protein>
    <submittedName>
        <fullName evidence="3">MerR family transcriptional regulator</fullName>
    </submittedName>
</protein>
<gene>
    <name evidence="3" type="ORF">E3T61_07345</name>
</gene>
<dbReference type="PANTHER" id="PTHR30204">
    <property type="entry name" value="REDOX-CYCLING DRUG-SENSING TRANSCRIPTIONAL ACTIVATOR SOXR"/>
    <property type="match status" value="1"/>
</dbReference>
<dbReference type="InterPro" id="IPR009061">
    <property type="entry name" value="DNA-bd_dom_put_sf"/>
</dbReference>
<dbReference type="Gene3D" id="1.10.1660.10">
    <property type="match status" value="1"/>
</dbReference>
<evidence type="ECO:0000256" key="1">
    <source>
        <dbReference type="ARBA" id="ARBA00023125"/>
    </source>
</evidence>
<dbReference type="Pfam" id="PF13411">
    <property type="entry name" value="MerR_1"/>
    <property type="match status" value="1"/>
</dbReference>
<dbReference type="SUPFAM" id="SSF46955">
    <property type="entry name" value="Putative DNA-binding domain"/>
    <property type="match status" value="1"/>
</dbReference>
<organism evidence="3 4">
    <name type="scientific">Cryobacterium lactosi</name>
    <dbReference type="NCBI Taxonomy" id="1259202"/>
    <lineage>
        <taxon>Bacteria</taxon>
        <taxon>Bacillati</taxon>
        <taxon>Actinomycetota</taxon>
        <taxon>Actinomycetes</taxon>
        <taxon>Micrococcales</taxon>
        <taxon>Microbacteriaceae</taxon>
        <taxon>Cryobacterium</taxon>
    </lineage>
</organism>
<dbReference type="PROSITE" id="PS50937">
    <property type="entry name" value="HTH_MERR_2"/>
    <property type="match status" value="1"/>
</dbReference>
<dbReference type="AlphaFoldDB" id="A0A4R9BX72"/>
<reference evidence="3 4" key="1">
    <citation type="submission" date="2019-03" db="EMBL/GenBank/DDBJ databases">
        <title>Genomics of glacier-inhabiting Cryobacterium strains.</title>
        <authorList>
            <person name="Liu Q."/>
            <person name="Xin Y.-H."/>
        </authorList>
    </citation>
    <scope>NUCLEOTIDE SEQUENCE [LARGE SCALE GENOMIC DNA]</scope>
    <source>
        <strain evidence="3 4">Sr59</strain>
    </source>
</reference>
<evidence type="ECO:0000313" key="3">
    <source>
        <dbReference type="EMBL" id="TFD92113.1"/>
    </source>
</evidence>
<evidence type="ECO:0000259" key="2">
    <source>
        <dbReference type="PROSITE" id="PS50937"/>
    </source>
</evidence>
<dbReference type="InterPro" id="IPR000551">
    <property type="entry name" value="MerR-type_HTH_dom"/>
</dbReference>
<dbReference type="GO" id="GO:0003700">
    <property type="term" value="F:DNA-binding transcription factor activity"/>
    <property type="evidence" value="ECO:0007669"/>
    <property type="project" value="InterPro"/>
</dbReference>
<dbReference type="GO" id="GO:0003677">
    <property type="term" value="F:DNA binding"/>
    <property type="evidence" value="ECO:0007669"/>
    <property type="project" value="UniProtKB-KW"/>
</dbReference>
<comment type="caution">
    <text evidence="3">The sequence shown here is derived from an EMBL/GenBank/DDBJ whole genome shotgun (WGS) entry which is preliminary data.</text>
</comment>
<proteinExistence type="predicted"/>
<accession>A0A4R9BX72</accession>
<dbReference type="RefSeq" id="WP_134640225.1">
    <property type="nucleotide sequence ID" value="NZ_SOHM01000012.1"/>
</dbReference>
<dbReference type="PANTHER" id="PTHR30204:SF93">
    <property type="entry name" value="HTH MERR-TYPE DOMAIN-CONTAINING PROTEIN"/>
    <property type="match status" value="1"/>
</dbReference>
<dbReference type="OrthoDB" id="4569196at2"/>
<dbReference type="CDD" id="cd00592">
    <property type="entry name" value="HTH_MerR-like"/>
    <property type="match status" value="1"/>
</dbReference>
<keyword evidence="4" id="KW-1185">Reference proteome</keyword>
<evidence type="ECO:0000313" key="4">
    <source>
        <dbReference type="Proteomes" id="UP000298468"/>
    </source>
</evidence>
<feature type="domain" description="HTH merR-type" evidence="2">
    <location>
        <begin position="2"/>
        <end position="71"/>
    </location>
</feature>
<name>A0A4R9BX72_9MICO</name>
<sequence length="250" mass="27731">MAWSTSELANLAGTTVKAVRHYHALGLLAQPERRTNGYKQYEVHHVVRLLQIRRLVDLGLPLTQIASMQGADDNPREAFRAIDAELAVTIERLQRMRTELAAIAEHGAPVDLPPGFSEAAPQLNSIDRSLVMIYSRIFDDNAMGDMRQIMEVKRTDADDEFEALPVDADLATKIRLAKVFALELAGLREKYPWLEDPGSVAAGSVAQTEDTVTQTVTGLYNLAQLEVIYRAHLNATGETDDRLPTLEENP</sequence>
<dbReference type="InterPro" id="IPR047057">
    <property type="entry name" value="MerR_fam"/>
</dbReference>